<evidence type="ECO:0000256" key="6">
    <source>
        <dbReference type="PIRSR" id="PIRSR004869-50"/>
    </source>
</evidence>
<keyword evidence="9" id="KW-1185">Reference proteome</keyword>
<keyword evidence="2 6" id="KW-0949">S-adenosyl-L-methionine</keyword>
<dbReference type="CDD" id="cd01335">
    <property type="entry name" value="Radical_SAM"/>
    <property type="match status" value="1"/>
</dbReference>
<evidence type="ECO:0000256" key="2">
    <source>
        <dbReference type="ARBA" id="ARBA00022691"/>
    </source>
</evidence>
<organism evidence="8 9">
    <name type="scientific">Pseudothermotoga thermarum DSM 5069</name>
    <dbReference type="NCBI Taxonomy" id="688269"/>
    <lineage>
        <taxon>Bacteria</taxon>
        <taxon>Thermotogati</taxon>
        <taxon>Thermotogota</taxon>
        <taxon>Thermotogae</taxon>
        <taxon>Thermotogales</taxon>
        <taxon>Thermotogaceae</taxon>
        <taxon>Pseudothermotoga</taxon>
    </lineage>
</organism>
<dbReference type="SFLD" id="SFLDS00029">
    <property type="entry name" value="Radical_SAM"/>
    <property type="match status" value="1"/>
</dbReference>
<dbReference type="PANTHER" id="PTHR30352">
    <property type="entry name" value="PYRUVATE FORMATE-LYASE-ACTIVATING ENZYME"/>
    <property type="match status" value="1"/>
</dbReference>
<dbReference type="Pfam" id="PF04055">
    <property type="entry name" value="Radical_SAM"/>
    <property type="match status" value="1"/>
</dbReference>
<evidence type="ECO:0000256" key="1">
    <source>
        <dbReference type="ARBA" id="ARBA00022485"/>
    </source>
</evidence>
<feature type="binding site" evidence="6">
    <location>
        <position position="83"/>
    </location>
    <ligand>
        <name>[4Fe-4S] cluster</name>
        <dbReference type="ChEBI" id="CHEBI:49883"/>
        <note>4Fe-4S-S-AdoMet</note>
    </ligand>
</feature>
<dbReference type="PIRSF" id="PIRSF004869">
    <property type="entry name" value="PflX_prd"/>
    <property type="match status" value="1"/>
</dbReference>
<gene>
    <name evidence="8" type="ORF">Theth_0822</name>
</gene>
<dbReference type="Proteomes" id="UP000006804">
    <property type="component" value="Chromosome"/>
</dbReference>
<sequence length="329" mass="37528" precursor="true">MDKTALYFSTLDKERVKCELCPHNCVLDNGQVGLCLARKNEDGVLLTLNYGLITSIAIDPIEKKPLFHLNPGEQILSVGTFGCNMKCPFCQNWEISQEIAPTRRITPEQLVSIAVSRKSRGIAYTYNEPFIWFEFVLDTSRIAAREGIYNVLVTNGMISEEPLHLLLQSIHAMNVDLKAFDEQLYKKLAGDLETVKRTIKLAVENSVHVEVTTLIVPGFNDDENMLEKEFQWLASLDKSIPLHLTRYFPSYKYNVPATPVEILVKFYNLAKKYLDFVYLGNVWDQNYESTFCPSCGTLVVKRVGYQVQVVGLDEEGRCAKCRRRIVRIL</sequence>
<dbReference type="PANTHER" id="PTHR30352:SF5">
    <property type="entry name" value="PYRUVATE FORMATE-LYASE 1-ACTIVATING ENZYME"/>
    <property type="match status" value="1"/>
</dbReference>
<dbReference type="InterPro" id="IPR007197">
    <property type="entry name" value="rSAM"/>
</dbReference>
<keyword evidence="1" id="KW-0004">4Fe-4S</keyword>
<dbReference type="OrthoDB" id="9778883at2"/>
<dbReference type="SFLD" id="SFLDG01101">
    <property type="entry name" value="Uncharacterised_Radical_SAM_Su"/>
    <property type="match status" value="1"/>
</dbReference>
<dbReference type="InterPro" id="IPR034457">
    <property type="entry name" value="Organic_radical-activating"/>
</dbReference>
<dbReference type="InterPro" id="IPR013785">
    <property type="entry name" value="Aldolase_TIM"/>
</dbReference>
<dbReference type="GO" id="GO:0046872">
    <property type="term" value="F:metal ion binding"/>
    <property type="evidence" value="ECO:0007669"/>
    <property type="project" value="UniProtKB-KW"/>
</dbReference>
<dbReference type="SUPFAM" id="SSF102114">
    <property type="entry name" value="Radical SAM enzymes"/>
    <property type="match status" value="1"/>
</dbReference>
<name>F7YY85_9THEM</name>
<evidence type="ECO:0000259" key="7">
    <source>
        <dbReference type="PROSITE" id="PS51918"/>
    </source>
</evidence>
<dbReference type="KEGG" id="tta:Theth_0822"/>
<evidence type="ECO:0000256" key="3">
    <source>
        <dbReference type="ARBA" id="ARBA00022723"/>
    </source>
</evidence>
<comment type="cofactor">
    <cofactor evidence="6">
        <name>[4Fe-4S] cluster</name>
        <dbReference type="ChEBI" id="CHEBI:49883"/>
    </cofactor>
    <text evidence="6">Binds 1 [4Fe-4S] cluster. The cluster is coordinated with 3 cysteines and an exchangeable S-adenosyl-L-methionine.</text>
</comment>
<dbReference type="EMBL" id="CP002351">
    <property type="protein sequence ID" value="AEH50906.1"/>
    <property type="molecule type" value="Genomic_DNA"/>
</dbReference>
<evidence type="ECO:0000313" key="9">
    <source>
        <dbReference type="Proteomes" id="UP000006804"/>
    </source>
</evidence>
<keyword evidence="3 6" id="KW-0479">Metal-binding</keyword>
<keyword evidence="4 6" id="KW-0408">Iron</keyword>
<dbReference type="InterPro" id="IPR027596">
    <property type="entry name" value="AmmeMemoSam_rS"/>
</dbReference>
<evidence type="ECO:0000256" key="5">
    <source>
        <dbReference type="ARBA" id="ARBA00023014"/>
    </source>
</evidence>
<dbReference type="eggNOG" id="COG1180">
    <property type="taxonomic scope" value="Bacteria"/>
</dbReference>
<protein>
    <submittedName>
        <fullName evidence="8">Radical SAM domain protein</fullName>
    </submittedName>
</protein>
<dbReference type="AlphaFoldDB" id="F7YY85"/>
<feature type="binding site" evidence="6">
    <location>
        <position position="90"/>
    </location>
    <ligand>
        <name>[4Fe-4S] cluster</name>
        <dbReference type="ChEBI" id="CHEBI:49883"/>
        <note>4Fe-4S-S-AdoMet</note>
    </ligand>
</feature>
<keyword evidence="5 6" id="KW-0411">Iron-sulfur</keyword>
<evidence type="ECO:0000256" key="4">
    <source>
        <dbReference type="ARBA" id="ARBA00023004"/>
    </source>
</evidence>
<dbReference type="PATRIC" id="fig|688269.3.peg.846"/>
<dbReference type="RefSeq" id="WP_013932128.1">
    <property type="nucleotide sequence ID" value="NC_015707.1"/>
</dbReference>
<dbReference type="HOGENOM" id="CLU_044176_1_1_0"/>
<dbReference type="InterPro" id="IPR016431">
    <property type="entry name" value="Pyrv-formate_lyase-activ_prd"/>
</dbReference>
<feature type="binding site" evidence="6">
    <location>
        <position position="87"/>
    </location>
    <ligand>
        <name>[4Fe-4S] cluster</name>
        <dbReference type="ChEBI" id="CHEBI:49883"/>
        <note>4Fe-4S-S-AdoMet</note>
    </ligand>
</feature>
<dbReference type="PROSITE" id="PS51918">
    <property type="entry name" value="RADICAL_SAM"/>
    <property type="match status" value="1"/>
</dbReference>
<reference evidence="8 9" key="1">
    <citation type="submission" date="2010-11" db="EMBL/GenBank/DDBJ databases">
        <title>The complete genome of Thermotoga thermarum DSM 5069.</title>
        <authorList>
            <consortium name="US DOE Joint Genome Institute (JGI-PGF)"/>
            <person name="Lucas S."/>
            <person name="Copeland A."/>
            <person name="Lapidus A."/>
            <person name="Bruce D."/>
            <person name="Goodwin L."/>
            <person name="Pitluck S."/>
            <person name="Kyrpides N."/>
            <person name="Mavromatis K."/>
            <person name="Ivanova N."/>
            <person name="Zeytun A."/>
            <person name="Brettin T."/>
            <person name="Detter J.C."/>
            <person name="Tapia R."/>
            <person name="Han C."/>
            <person name="Land M."/>
            <person name="Hauser L."/>
            <person name="Markowitz V."/>
            <person name="Cheng J.-F."/>
            <person name="Hugenholtz P."/>
            <person name="Woyke T."/>
            <person name="Wu D."/>
            <person name="Spring S."/>
            <person name="Schroeder M."/>
            <person name="Brambilla E."/>
            <person name="Klenk H.-P."/>
            <person name="Eisen J.A."/>
        </authorList>
    </citation>
    <scope>NUCLEOTIDE SEQUENCE [LARGE SCALE GENOMIC DNA]</scope>
    <source>
        <strain evidence="8 9">DSM 5069</strain>
    </source>
</reference>
<dbReference type="InterPro" id="IPR058240">
    <property type="entry name" value="rSAM_sf"/>
</dbReference>
<dbReference type="GO" id="GO:0003824">
    <property type="term" value="F:catalytic activity"/>
    <property type="evidence" value="ECO:0007669"/>
    <property type="project" value="InterPro"/>
</dbReference>
<dbReference type="STRING" id="688269.Theth_0822"/>
<dbReference type="Gene3D" id="3.20.20.70">
    <property type="entry name" value="Aldolase class I"/>
    <property type="match status" value="1"/>
</dbReference>
<dbReference type="NCBIfam" id="TIGR04337">
    <property type="entry name" value="AmmeMemoSam_rS"/>
    <property type="match status" value="1"/>
</dbReference>
<accession>F7YY85</accession>
<proteinExistence type="predicted"/>
<feature type="domain" description="Radical SAM core" evidence="7">
    <location>
        <begin position="68"/>
        <end position="281"/>
    </location>
</feature>
<dbReference type="GO" id="GO:0051539">
    <property type="term" value="F:4 iron, 4 sulfur cluster binding"/>
    <property type="evidence" value="ECO:0007669"/>
    <property type="project" value="UniProtKB-KW"/>
</dbReference>
<evidence type="ECO:0000313" key="8">
    <source>
        <dbReference type="EMBL" id="AEH50906.1"/>
    </source>
</evidence>